<dbReference type="Gene3D" id="1.50.10.10">
    <property type="match status" value="1"/>
</dbReference>
<comment type="subcellular location">
    <subcellularLocation>
        <location evidence="2">Golgi apparatus membrane</location>
        <topology evidence="2">Single-pass type II membrane protein</topology>
    </subcellularLocation>
</comment>
<dbReference type="GO" id="GO:0004571">
    <property type="term" value="F:mannosyl-oligosaccharide 1,2-alpha-mannosidase activity"/>
    <property type="evidence" value="ECO:0007669"/>
    <property type="project" value="UniProtKB-EC"/>
</dbReference>
<feature type="region of interest" description="Disordered" evidence="21">
    <location>
        <begin position="65"/>
        <end position="140"/>
    </location>
</feature>
<sequence>MLVRKVPGFVPASPWGLRLPQKFVFLLFLSGLVTLCFGALFLLPNSSRLKRLFLAPRTQQPGLEAVAQVASHPRARGQESPPNPAPAAPAPGEDDPGSQASSRRRKGWLRRTHPTGPREEATAARGSGATALRPQEGSVPSSFDFKAFRSRLRHPVLGTRADRSKEPQSLVHTQREKIKEMMRFAWQSYKRYAMGKNELRPLTRDGYEGNMFGGLSGATVIDSLDTLYLMELKEEFQEAKAWVEESFHLNVSGEASLFEVNIRYIGGLLSAFYLTGEEVFRIKAIKLGEKLLPAFDTPTGIPKGVVNFKSGSNRSWGWAMAGSSSILAEFGSLHLEFLHLTQLSGNQVFAEKVRNIRKVLREIDKPFGLYPNFLSPVSGNWMQHHVSVGGLGDSFYEYLIKSWLMSAKTDMEAKEMYYEALEAIETHLVNVSPGGLTYIAEWRGGILDHKMGHLACFSGGMIALGAEDAKEEKRAHYRELAAQITKTCHESYARSDTKLGPEAFWFNSGREAVATQTSESYYILRPEVVESYMYLWRQTHSPIYREWGWEVVMALEKYCRTEAGFSGIQDVYSKVPNHDNKQQTFFLAETLNFSVDWNAFSQAEERPPKQDSALKTLGTEGLFLFSSLDTDRDMYISPEEFKPIAEKLTGSIPTANYEEEELPPDPSEETLTIEARFQPLLPESMTKSKDGFLGVSRLALSGLRNWTTAASPSAVFAARHFRPFLPPRGHVELGEPWWIIPSELSVFTGYLSNNRFYPPPPKGKEVIIHRLLSMFHPRPFVKTRFAPQGAVACLTAISDFYYTVMFRIHAEFQLSEPPDFPFWFSPGQFTGHIILSKDATHVRDFRLFVPNHRSLNVDMEWLYGASESSNMEVDIGYIPQMELEALGPSVPSVILDEDGNLIDSRLPSGEPLQFVFEEIQWQRELSWEEAARRLEVAMYPFKKVTYLPFTEAFDQAKAKNKLVHSILLWGALDDQSC</sequence>
<dbReference type="FunFam" id="1.50.10.10:FF:000017">
    <property type="entry name" value="alpha-1,2-Mannosidase"/>
    <property type="match status" value="1"/>
</dbReference>
<comment type="caution">
    <text evidence="24">The sequence shown here is derived from an EMBL/GenBank/DDBJ whole genome shotgun (WGS) entry which is preliminary data.</text>
</comment>
<evidence type="ECO:0000256" key="15">
    <source>
        <dbReference type="ARBA" id="ARBA00023295"/>
    </source>
</evidence>
<keyword evidence="5 22" id="KW-0812">Transmembrane</keyword>
<evidence type="ECO:0000256" key="22">
    <source>
        <dbReference type="SAM" id="Phobius"/>
    </source>
</evidence>
<dbReference type="Proteomes" id="UP000664991">
    <property type="component" value="Unassembled WGS sequence"/>
</dbReference>
<comment type="catalytic activity">
    <reaction evidence="16">
        <text>N(4)-(alpha-D-Man-(1-&gt;2)-alpha-D-Man-(1-&gt;2)-alpha-D-Man-(1-&gt;3)-[alpha-D-Man-(1-&gt;3)-[alpha-D-Man-(1-&gt;2)-alpha-D-Man-(1-&gt;6)]-alpha-D-Man-(1-&gt;6)]-beta-D-Man-(1-&gt;4)-beta-D-GlcNAc-(1-&gt;4)-beta-D-GlcNAc)-L-asparaginyl-[protein] (N-glucan mannose isomer 8A1,2,3B1,3) + 3 H2O = N(4)-(alpha-D-Man-(1-&gt;3)-[alpha-D-Man-(1-&gt;3)-[alpha-D-Man-(1-&gt;6)]-alpha-D-Man-(1-&gt;6)]-beta-D-Man-(1-&gt;4)-beta-D-GlcNAc-(1-&gt;4)-beta-D-GlcNAc)-L-asparaginyl-[protein] (N-glucan mannose isomer 5A1,2) + 3 beta-D-mannose</text>
        <dbReference type="Rhea" id="RHEA:56028"/>
        <dbReference type="Rhea" id="RHEA-COMP:14358"/>
        <dbReference type="Rhea" id="RHEA-COMP:14367"/>
        <dbReference type="ChEBI" id="CHEBI:15377"/>
        <dbReference type="ChEBI" id="CHEBI:28563"/>
        <dbReference type="ChEBI" id="CHEBI:59087"/>
        <dbReference type="ChEBI" id="CHEBI:60628"/>
        <dbReference type="EC" id="3.2.1.113"/>
    </reaction>
</comment>
<dbReference type="PROSITE" id="PS50222">
    <property type="entry name" value="EF_HAND_2"/>
    <property type="match status" value="1"/>
</dbReference>
<comment type="pathway">
    <text evidence="3">Protein modification; protein glycosylation.</text>
</comment>
<dbReference type="GO" id="GO:0005509">
    <property type="term" value="F:calcium ion binding"/>
    <property type="evidence" value="ECO:0007669"/>
    <property type="project" value="InterPro"/>
</dbReference>
<evidence type="ECO:0000256" key="8">
    <source>
        <dbReference type="ARBA" id="ARBA00022837"/>
    </source>
</evidence>
<keyword evidence="9" id="KW-0735">Signal-anchor</keyword>
<dbReference type="GO" id="GO:0005789">
    <property type="term" value="C:endoplasmic reticulum membrane"/>
    <property type="evidence" value="ECO:0007669"/>
    <property type="project" value="TreeGrafter"/>
</dbReference>
<keyword evidence="12 22" id="KW-0472">Membrane</keyword>
<dbReference type="InterPro" id="IPR001382">
    <property type="entry name" value="Glyco_hydro_47"/>
</dbReference>
<evidence type="ECO:0000256" key="19">
    <source>
        <dbReference type="PIRSR" id="PIRSR601382-3"/>
    </source>
</evidence>
<evidence type="ECO:0000256" key="20">
    <source>
        <dbReference type="RuleBase" id="RU361193"/>
    </source>
</evidence>
<feature type="disulfide bond" evidence="19">
    <location>
        <begin position="456"/>
        <end position="488"/>
    </location>
</feature>
<evidence type="ECO:0000259" key="23">
    <source>
        <dbReference type="PROSITE" id="PS50222"/>
    </source>
</evidence>
<dbReference type="GO" id="GO:0006491">
    <property type="term" value="P:N-glycan processing"/>
    <property type="evidence" value="ECO:0007669"/>
    <property type="project" value="UniProtKB-ARBA"/>
</dbReference>
<keyword evidence="13 19" id="KW-1015">Disulfide bond</keyword>
<evidence type="ECO:0000256" key="16">
    <source>
        <dbReference type="ARBA" id="ARBA00047669"/>
    </source>
</evidence>
<feature type="compositionally biased region" description="Basic residues" evidence="21">
    <location>
        <begin position="102"/>
        <end position="113"/>
    </location>
</feature>
<feature type="active site" description="Proton donor" evidence="18">
    <location>
        <position position="502"/>
    </location>
</feature>
<evidence type="ECO:0000256" key="17">
    <source>
        <dbReference type="ARBA" id="ARBA00048605"/>
    </source>
</evidence>
<feature type="transmembrane region" description="Helical" evidence="22">
    <location>
        <begin position="23"/>
        <end position="43"/>
    </location>
</feature>
<comment type="cofactor">
    <cofactor evidence="1">
        <name>Ca(2+)</name>
        <dbReference type="ChEBI" id="CHEBI:29108"/>
    </cofactor>
</comment>
<evidence type="ECO:0000256" key="5">
    <source>
        <dbReference type="ARBA" id="ARBA00022692"/>
    </source>
</evidence>
<dbReference type="AlphaFoldDB" id="A0A836D9E2"/>
<comment type="catalytic activity">
    <reaction evidence="17">
        <text>N(4)-(alpha-D-Man-(1-&gt;2)-alpha-D-Man-(1-&gt;2)-alpha-D-Man-(1-&gt;3)-[alpha-D-Man-(1-&gt;2)-alpha-D-Man-(1-&gt;3)-[alpha-D-Man-(1-&gt;2)-alpha-D-Man-(1-&gt;6)]-alpha-D-Man-(1-&gt;6)]-beta-D-Man-(1-&gt;4)-beta-D-GlcNAc-(1-&gt;4)-beta-D-GlcNAc)-L-asparaginyl-[protein] (N-glucan mannose isomer 9A1,2,3B1,2,3) + 4 H2O = N(4)-(alpha-D-Man-(1-&gt;3)-[alpha-D-Man-(1-&gt;3)-[alpha-D-Man-(1-&gt;6)]-alpha-D-Man-(1-&gt;6)]-beta-D-Man-(1-&gt;4)-beta-D-GlcNAc-(1-&gt;4)-beta-D-GlcNAc)-L-asparaginyl-[protein] (N-glucan mannose isomer 5A1,2) + 4 beta-D-mannose</text>
        <dbReference type="Rhea" id="RHEA:56008"/>
        <dbReference type="Rhea" id="RHEA-COMP:14356"/>
        <dbReference type="Rhea" id="RHEA-COMP:14367"/>
        <dbReference type="ChEBI" id="CHEBI:15377"/>
        <dbReference type="ChEBI" id="CHEBI:28563"/>
        <dbReference type="ChEBI" id="CHEBI:59087"/>
        <dbReference type="ChEBI" id="CHEBI:139493"/>
        <dbReference type="EC" id="3.2.1.113"/>
    </reaction>
</comment>
<feature type="active site" description="Proton donor" evidence="18">
    <location>
        <position position="259"/>
    </location>
</feature>
<accession>A0A836D9E2</accession>
<keyword evidence="8" id="KW-0106">Calcium</keyword>
<evidence type="ECO:0000313" key="24">
    <source>
        <dbReference type="EMBL" id="KAG5214297.1"/>
    </source>
</evidence>
<keyword evidence="6" id="KW-0479">Metal-binding</keyword>
<evidence type="ECO:0000256" key="18">
    <source>
        <dbReference type="PIRSR" id="PIRSR601382-1"/>
    </source>
</evidence>
<dbReference type="InterPro" id="IPR002048">
    <property type="entry name" value="EF_hand_dom"/>
</dbReference>
<evidence type="ECO:0000256" key="10">
    <source>
        <dbReference type="ARBA" id="ARBA00022989"/>
    </source>
</evidence>
<dbReference type="Pfam" id="PF01532">
    <property type="entry name" value="Glyco_hydro_47"/>
    <property type="match status" value="1"/>
</dbReference>
<keyword evidence="7 20" id="KW-0378">Hydrolase</keyword>
<feature type="active site" evidence="18">
    <location>
        <position position="393"/>
    </location>
</feature>
<name>A0A836D9E2_SHEEP</name>
<evidence type="ECO:0000256" key="13">
    <source>
        <dbReference type="ARBA" id="ARBA00023157"/>
    </source>
</evidence>
<evidence type="ECO:0000256" key="6">
    <source>
        <dbReference type="ARBA" id="ARBA00022723"/>
    </source>
</evidence>
<feature type="active site" evidence="18">
    <location>
        <position position="527"/>
    </location>
</feature>
<keyword evidence="15 20" id="KW-0326">Glycosidase</keyword>
<evidence type="ECO:0000256" key="9">
    <source>
        <dbReference type="ARBA" id="ARBA00022968"/>
    </source>
</evidence>
<protein>
    <recommendedName>
        <fullName evidence="20">alpha-1,2-Mannosidase</fullName>
        <ecNumber evidence="20">3.2.1.-</ecNumber>
    </recommendedName>
</protein>
<dbReference type="GO" id="GO:0048741">
    <property type="term" value="P:skeletal muscle fiber development"/>
    <property type="evidence" value="ECO:0007669"/>
    <property type="project" value="TreeGrafter"/>
</dbReference>
<evidence type="ECO:0000256" key="4">
    <source>
        <dbReference type="ARBA" id="ARBA00007658"/>
    </source>
</evidence>
<evidence type="ECO:0000256" key="2">
    <source>
        <dbReference type="ARBA" id="ARBA00004323"/>
    </source>
</evidence>
<keyword evidence="10 22" id="KW-1133">Transmembrane helix</keyword>
<evidence type="ECO:0000313" key="25">
    <source>
        <dbReference type="Proteomes" id="UP000664991"/>
    </source>
</evidence>
<proteinExistence type="inferred from homology"/>
<evidence type="ECO:0000256" key="7">
    <source>
        <dbReference type="ARBA" id="ARBA00022801"/>
    </source>
</evidence>
<dbReference type="SUPFAM" id="SSF48225">
    <property type="entry name" value="Seven-hairpin glycosidases"/>
    <property type="match status" value="1"/>
</dbReference>
<evidence type="ECO:0000256" key="1">
    <source>
        <dbReference type="ARBA" id="ARBA00001913"/>
    </source>
</evidence>
<keyword evidence="14" id="KW-0325">Glycoprotein</keyword>
<organism evidence="24 25">
    <name type="scientific">Ovis aries</name>
    <name type="common">Sheep</name>
    <dbReference type="NCBI Taxonomy" id="9940"/>
    <lineage>
        <taxon>Eukaryota</taxon>
        <taxon>Metazoa</taxon>
        <taxon>Chordata</taxon>
        <taxon>Craniata</taxon>
        <taxon>Vertebrata</taxon>
        <taxon>Euteleostomi</taxon>
        <taxon>Mammalia</taxon>
        <taxon>Eutheria</taxon>
        <taxon>Laurasiatheria</taxon>
        <taxon>Artiodactyla</taxon>
        <taxon>Ruminantia</taxon>
        <taxon>Pecora</taxon>
        <taxon>Bovidae</taxon>
        <taxon>Caprinae</taxon>
        <taxon>Ovis</taxon>
    </lineage>
</organism>
<gene>
    <name evidence="24" type="ORF">JEQ12_010083</name>
</gene>
<evidence type="ECO:0000256" key="14">
    <source>
        <dbReference type="ARBA" id="ARBA00023180"/>
    </source>
</evidence>
<dbReference type="EC" id="3.2.1.-" evidence="20"/>
<dbReference type="PRINTS" id="PR00747">
    <property type="entry name" value="GLYHDRLASE47"/>
</dbReference>
<dbReference type="InterPro" id="IPR012341">
    <property type="entry name" value="6hp_glycosidase-like_sf"/>
</dbReference>
<comment type="similarity">
    <text evidence="4 20">Belongs to the glycosyl hydrolase 47 family.</text>
</comment>
<dbReference type="InterPro" id="IPR036026">
    <property type="entry name" value="Seven-hairpin_glycosidases"/>
</dbReference>
<evidence type="ECO:0000256" key="12">
    <source>
        <dbReference type="ARBA" id="ARBA00023136"/>
    </source>
</evidence>
<reference evidence="24 25" key="1">
    <citation type="submission" date="2020-12" db="EMBL/GenBank/DDBJ databases">
        <title>De novo assembly of Tibetan sheep genome.</title>
        <authorList>
            <person name="Li X."/>
        </authorList>
    </citation>
    <scope>NUCLEOTIDE SEQUENCE [LARGE SCALE GENOMIC DNA]</scope>
    <source>
        <tissue evidence="24">Heart</tissue>
    </source>
</reference>
<evidence type="ECO:0000256" key="21">
    <source>
        <dbReference type="SAM" id="MobiDB-lite"/>
    </source>
</evidence>
<dbReference type="GO" id="GO:0005975">
    <property type="term" value="P:carbohydrate metabolic process"/>
    <property type="evidence" value="ECO:0007669"/>
    <property type="project" value="InterPro"/>
</dbReference>
<evidence type="ECO:0000256" key="11">
    <source>
        <dbReference type="ARBA" id="ARBA00023034"/>
    </source>
</evidence>
<dbReference type="GO" id="GO:0000139">
    <property type="term" value="C:Golgi membrane"/>
    <property type="evidence" value="ECO:0007669"/>
    <property type="project" value="UniProtKB-SubCell"/>
</dbReference>
<feature type="domain" description="EF-hand" evidence="23">
    <location>
        <begin position="624"/>
        <end position="651"/>
    </location>
</feature>
<evidence type="ECO:0000256" key="3">
    <source>
        <dbReference type="ARBA" id="ARBA00004922"/>
    </source>
</evidence>
<dbReference type="GO" id="GO:0055074">
    <property type="term" value="P:calcium ion homeostasis"/>
    <property type="evidence" value="ECO:0007669"/>
    <property type="project" value="TreeGrafter"/>
</dbReference>
<keyword evidence="11" id="KW-0333">Golgi apparatus</keyword>
<dbReference type="PANTHER" id="PTHR16213">
    <property type="entry name" value="SELENOPROTEIN N"/>
    <property type="match status" value="1"/>
</dbReference>
<dbReference type="EMBL" id="JAEMGP010000002">
    <property type="protein sequence ID" value="KAG5214297.1"/>
    <property type="molecule type" value="Genomic_DNA"/>
</dbReference>
<dbReference type="PANTHER" id="PTHR16213:SF78">
    <property type="entry name" value="SELENOPROTEIN N"/>
    <property type="match status" value="1"/>
</dbReference>